<proteinExistence type="predicted"/>
<protein>
    <submittedName>
        <fullName evidence="1">Uncharacterized protein</fullName>
    </submittedName>
</protein>
<keyword evidence="2" id="KW-1185">Reference proteome</keyword>
<organism evidence="1 2">
    <name type="scientific">Paractinoplanes deccanensis</name>
    <dbReference type="NCBI Taxonomy" id="113561"/>
    <lineage>
        <taxon>Bacteria</taxon>
        <taxon>Bacillati</taxon>
        <taxon>Actinomycetota</taxon>
        <taxon>Actinomycetes</taxon>
        <taxon>Micromonosporales</taxon>
        <taxon>Micromonosporaceae</taxon>
        <taxon>Paractinoplanes</taxon>
    </lineage>
</organism>
<reference evidence="1 2" key="1">
    <citation type="submission" date="2021-01" db="EMBL/GenBank/DDBJ databases">
        <title>Whole genome shotgun sequence of Actinoplanes deccanensis NBRC 13994.</title>
        <authorList>
            <person name="Komaki H."/>
            <person name="Tamura T."/>
        </authorList>
    </citation>
    <scope>NUCLEOTIDE SEQUENCE [LARGE SCALE GENOMIC DNA]</scope>
    <source>
        <strain evidence="1 2">NBRC 13994</strain>
    </source>
</reference>
<accession>A0ABQ3Y059</accession>
<dbReference type="Proteomes" id="UP000609879">
    <property type="component" value="Unassembled WGS sequence"/>
</dbReference>
<dbReference type="RefSeq" id="WP_203761306.1">
    <property type="nucleotide sequence ID" value="NZ_BAAABO010000029.1"/>
</dbReference>
<sequence>MKHHTIALTRVQLDAIGNGRLVRIATDHGLLTISNAPWSGAVRLWQTAHHQLRTGHAVEFDDRELDARFTFLPVTESLMGASR</sequence>
<evidence type="ECO:0000313" key="2">
    <source>
        <dbReference type="Proteomes" id="UP000609879"/>
    </source>
</evidence>
<gene>
    <name evidence="1" type="ORF">Ade02nite_20250</name>
</gene>
<comment type="caution">
    <text evidence="1">The sequence shown here is derived from an EMBL/GenBank/DDBJ whole genome shotgun (WGS) entry which is preliminary data.</text>
</comment>
<evidence type="ECO:0000313" key="1">
    <source>
        <dbReference type="EMBL" id="GID73384.1"/>
    </source>
</evidence>
<name>A0ABQ3Y059_9ACTN</name>
<dbReference type="EMBL" id="BOMI01000033">
    <property type="protein sequence ID" value="GID73384.1"/>
    <property type="molecule type" value="Genomic_DNA"/>
</dbReference>